<dbReference type="Proteomes" id="UP001492380">
    <property type="component" value="Unassembled WGS sequence"/>
</dbReference>
<keyword evidence="3" id="KW-1185">Reference proteome</keyword>
<evidence type="ECO:0000313" key="2">
    <source>
        <dbReference type="EMBL" id="KAK8224814.1"/>
    </source>
</evidence>
<organism evidence="2 3">
    <name type="scientific">Phyllosticta capitalensis</name>
    <dbReference type="NCBI Taxonomy" id="121624"/>
    <lineage>
        <taxon>Eukaryota</taxon>
        <taxon>Fungi</taxon>
        <taxon>Dikarya</taxon>
        <taxon>Ascomycota</taxon>
        <taxon>Pezizomycotina</taxon>
        <taxon>Dothideomycetes</taxon>
        <taxon>Dothideomycetes incertae sedis</taxon>
        <taxon>Botryosphaeriales</taxon>
        <taxon>Phyllostictaceae</taxon>
        <taxon>Phyllosticta</taxon>
    </lineage>
</organism>
<feature type="region of interest" description="Disordered" evidence="1">
    <location>
        <begin position="42"/>
        <end position="71"/>
    </location>
</feature>
<feature type="compositionally biased region" description="Polar residues" evidence="1">
    <location>
        <begin position="143"/>
        <end position="158"/>
    </location>
</feature>
<accession>A0ABR1YBK2</accession>
<sequence>MLGKPQQLFPIYTAPDLSVFHLTALSTGHSPSPPAVSFAVSIPKKQQPNQSTNRPRQWSNQTTETPLSSAERRRTALLVAAALSSLYTTAATTTTTRLLLQQREQRPPPPQPRRGRQRRRQTPTPSRSPPLLASPGTARPRRSSAQALSSMPRTTTGALLSRGTRHPRSSAQTPLGRSPPPWCSPLRRASPGTVPRRSSARLL</sequence>
<gene>
    <name evidence="2" type="ORF">HDK90DRAFT_498103</name>
</gene>
<proteinExistence type="predicted"/>
<evidence type="ECO:0000313" key="3">
    <source>
        <dbReference type="Proteomes" id="UP001492380"/>
    </source>
</evidence>
<feature type="compositionally biased region" description="Low complexity" evidence="1">
    <location>
        <begin position="122"/>
        <end position="135"/>
    </location>
</feature>
<feature type="compositionally biased region" description="Polar residues" evidence="1">
    <location>
        <begin position="44"/>
        <end position="68"/>
    </location>
</feature>
<dbReference type="EMBL" id="JBBWRZ010000012">
    <property type="protein sequence ID" value="KAK8224814.1"/>
    <property type="molecule type" value="Genomic_DNA"/>
</dbReference>
<name>A0ABR1YBK2_9PEZI</name>
<comment type="caution">
    <text evidence="2">The sequence shown here is derived from an EMBL/GenBank/DDBJ whole genome shotgun (WGS) entry which is preliminary data.</text>
</comment>
<reference evidence="2 3" key="1">
    <citation type="submission" date="2024-04" db="EMBL/GenBank/DDBJ databases">
        <title>Phyllosticta paracitricarpa is synonymous to the EU quarantine fungus P. citricarpa based on phylogenomic analyses.</title>
        <authorList>
            <consortium name="Lawrence Berkeley National Laboratory"/>
            <person name="Van Ingen-Buijs V.A."/>
            <person name="Van Westerhoven A.C."/>
            <person name="Haridas S."/>
            <person name="Skiadas P."/>
            <person name="Martin F."/>
            <person name="Groenewald J.Z."/>
            <person name="Crous P.W."/>
            <person name="Seidl M.F."/>
        </authorList>
    </citation>
    <scope>NUCLEOTIDE SEQUENCE [LARGE SCALE GENOMIC DNA]</scope>
    <source>
        <strain evidence="2 3">CBS 123374</strain>
    </source>
</reference>
<protein>
    <submittedName>
        <fullName evidence="2">Uncharacterized protein</fullName>
    </submittedName>
</protein>
<feature type="region of interest" description="Disordered" evidence="1">
    <location>
        <begin position="98"/>
        <end position="203"/>
    </location>
</feature>
<evidence type="ECO:0000256" key="1">
    <source>
        <dbReference type="SAM" id="MobiDB-lite"/>
    </source>
</evidence>